<sequence>MIHKSPKDQAQTTYTSPKTKMRVTQKETRGKRLDTPPAPSKLPPERSLESRWKHEPSPEFDDIKSSPDHPNHLSTGNFRELTTITEKPPPRTVLEVSEIQHPPLNRLSFGER</sequence>
<feature type="compositionally biased region" description="Polar residues" evidence="1">
    <location>
        <begin position="72"/>
        <end position="85"/>
    </location>
</feature>
<evidence type="ECO:0000313" key="3">
    <source>
        <dbReference type="Proteomes" id="UP000823674"/>
    </source>
</evidence>
<comment type="caution">
    <text evidence="2">The sequence shown here is derived from an EMBL/GenBank/DDBJ whole genome shotgun (WGS) entry which is preliminary data.</text>
</comment>
<feature type="compositionally biased region" description="Basic and acidic residues" evidence="1">
    <location>
        <begin position="24"/>
        <end position="34"/>
    </location>
</feature>
<feature type="compositionally biased region" description="Basic and acidic residues" evidence="1">
    <location>
        <begin position="43"/>
        <end position="71"/>
    </location>
</feature>
<name>A0ABQ7LJS6_BRACM</name>
<protein>
    <submittedName>
        <fullName evidence="2">Uncharacterized protein</fullName>
    </submittedName>
</protein>
<feature type="region of interest" description="Disordered" evidence="1">
    <location>
        <begin position="1"/>
        <end position="92"/>
    </location>
</feature>
<organism evidence="2 3">
    <name type="scientific">Brassica rapa subsp. trilocularis</name>
    <dbReference type="NCBI Taxonomy" id="1813537"/>
    <lineage>
        <taxon>Eukaryota</taxon>
        <taxon>Viridiplantae</taxon>
        <taxon>Streptophyta</taxon>
        <taxon>Embryophyta</taxon>
        <taxon>Tracheophyta</taxon>
        <taxon>Spermatophyta</taxon>
        <taxon>Magnoliopsida</taxon>
        <taxon>eudicotyledons</taxon>
        <taxon>Gunneridae</taxon>
        <taxon>Pentapetalae</taxon>
        <taxon>rosids</taxon>
        <taxon>malvids</taxon>
        <taxon>Brassicales</taxon>
        <taxon>Brassicaceae</taxon>
        <taxon>Brassiceae</taxon>
        <taxon>Brassica</taxon>
    </lineage>
</organism>
<proteinExistence type="predicted"/>
<evidence type="ECO:0000256" key="1">
    <source>
        <dbReference type="SAM" id="MobiDB-lite"/>
    </source>
</evidence>
<keyword evidence="3" id="KW-1185">Reference proteome</keyword>
<dbReference type="Proteomes" id="UP000823674">
    <property type="component" value="Chromosome A09"/>
</dbReference>
<evidence type="ECO:0000313" key="2">
    <source>
        <dbReference type="EMBL" id="KAG5385769.1"/>
    </source>
</evidence>
<feature type="compositionally biased region" description="Polar residues" evidence="1">
    <location>
        <begin position="8"/>
        <end position="18"/>
    </location>
</feature>
<reference evidence="2 3" key="1">
    <citation type="submission" date="2021-03" db="EMBL/GenBank/DDBJ databases">
        <authorList>
            <person name="King G.J."/>
            <person name="Bancroft I."/>
            <person name="Baten A."/>
            <person name="Bloomfield J."/>
            <person name="Borpatragohain P."/>
            <person name="He Z."/>
            <person name="Irish N."/>
            <person name="Irwin J."/>
            <person name="Liu K."/>
            <person name="Mauleon R.P."/>
            <person name="Moore J."/>
            <person name="Morris R."/>
            <person name="Ostergaard L."/>
            <person name="Wang B."/>
            <person name="Wells R."/>
        </authorList>
    </citation>
    <scope>NUCLEOTIDE SEQUENCE [LARGE SCALE GENOMIC DNA]</scope>
    <source>
        <strain evidence="2">R-o-18</strain>
        <tissue evidence="2">Leaf</tissue>
    </source>
</reference>
<accession>A0ABQ7LJS6</accession>
<dbReference type="EMBL" id="JADBGQ010000008">
    <property type="protein sequence ID" value="KAG5385769.1"/>
    <property type="molecule type" value="Genomic_DNA"/>
</dbReference>
<gene>
    <name evidence="2" type="primary">A09g516110.1_BraROA</name>
    <name evidence="2" type="ORF">IGI04_037239</name>
</gene>